<dbReference type="SUPFAM" id="SSF47802">
    <property type="entry name" value="DNA polymerase beta, N-terminal domain-like"/>
    <property type="match status" value="1"/>
</dbReference>
<comment type="subcellular location">
    <subcellularLocation>
        <location evidence="2">Cytoplasm</location>
    </subcellularLocation>
</comment>
<evidence type="ECO:0000256" key="5">
    <source>
        <dbReference type="ARBA" id="ARBA00020020"/>
    </source>
</evidence>
<keyword evidence="13" id="KW-0239">DNA-directed DNA polymerase</keyword>
<evidence type="ECO:0000259" key="24">
    <source>
        <dbReference type="SMART" id="SM00483"/>
    </source>
</evidence>
<dbReference type="EC" id="4.2.99.18" evidence="4"/>
<dbReference type="InterPro" id="IPR050243">
    <property type="entry name" value="PHP_phosphatase"/>
</dbReference>
<dbReference type="SMART" id="SM00278">
    <property type="entry name" value="HhH1"/>
    <property type="match status" value="2"/>
</dbReference>
<dbReference type="NCBIfam" id="NF006375">
    <property type="entry name" value="PRK08609.1"/>
    <property type="match status" value="1"/>
</dbReference>
<gene>
    <name evidence="25" type="ORF">US31_C0011G0008</name>
</gene>
<evidence type="ECO:0000259" key="23">
    <source>
        <dbReference type="SMART" id="SM00481"/>
    </source>
</evidence>
<dbReference type="InterPro" id="IPR037160">
    <property type="entry name" value="DNA_Pol_thumb_sf"/>
</dbReference>
<dbReference type="SMART" id="SM00483">
    <property type="entry name" value="POLXc"/>
    <property type="match status" value="1"/>
</dbReference>
<evidence type="ECO:0000256" key="3">
    <source>
        <dbReference type="ARBA" id="ARBA00012417"/>
    </source>
</evidence>
<dbReference type="CDD" id="cd07436">
    <property type="entry name" value="PHP_PolX"/>
    <property type="match status" value="1"/>
</dbReference>
<dbReference type="GO" id="GO:0003677">
    <property type="term" value="F:DNA binding"/>
    <property type="evidence" value="ECO:0007669"/>
    <property type="project" value="InterPro"/>
</dbReference>
<dbReference type="Gene3D" id="1.10.150.20">
    <property type="entry name" value="5' to 3' exonuclease, C-terminal subdomain"/>
    <property type="match status" value="1"/>
</dbReference>
<dbReference type="PANTHER" id="PTHR36928:SF1">
    <property type="entry name" value="PHOSPHATASE YCDX-RELATED"/>
    <property type="match status" value="1"/>
</dbReference>
<dbReference type="GO" id="GO:0005829">
    <property type="term" value="C:cytosol"/>
    <property type="evidence" value="ECO:0007669"/>
    <property type="project" value="TreeGrafter"/>
</dbReference>
<feature type="domain" description="Helix-hairpin-helix DNA-binding motif class 1" evidence="22">
    <location>
        <begin position="55"/>
        <end position="74"/>
    </location>
</feature>
<dbReference type="Proteomes" id="UP000034508">
    <property type="component" value="Unassembled WGS sequence"/>
</dbReference>
<reference evidence="25 26" key="1">
    <citation type="journal article" date="2015" name="Nature">
        <title>rRNA introns, odd ribosomes, and small enigmatic genomes across a large radiation of phyla.</title>
        <authorList>
            <person name="Brown C.T."/>
            <person name="Hug L.A."/>
            <person name="Thomas B.C."/>
            <person name="Sharon I."/>
            <person name="Castelle C.J."/>
            <person name="Singh A."/>
            <person name="Wilkins M.J."/>
            <person name="Williams K.H."/>
            <person name="Banfield J.F."/>
        </authorList>
    </citation>
    <scope>NUCLEOTIDE SEQUENCE [LARGE SCALE GENOMIC DNA]</scope>
</reference>
<evidence type="ECO:0000256" key="10">
    <source>
        <dbReference type="ARBA" id="ARBA00022705"/>
    </source>
</evidence>
<dbReference type="InterPro" id="IPR047967">
    <property type="entry name" value="PolX_PHP"/>
</dbReference>
<dbReference type="EMBL" id="LBSM01000011">
    <property type="protein sequence ID" value="KKQ18026.1"/>
    <property type="molecule type" value="Genomic_DNA"/>
</dbReference>
<evidence type="ECO:0000256" key="15">
    <source>
        <dbReference type="ARBA" id="ARBA00023204"/>
    </source>
</evidence>
<protein>
    <recommendedName>
        <fullName evidence="5">DNA polymerase beta</fullName>
        <ecNumber evidence="3">2.7.7.7</ecNumber>
        <ecNumber evidence="4">4.2.99.18</ecNumber>
    </recommendedName>
    <alternativeName>
        <fullName evidence="16">5'-deoxyribose-phosphate lyase</fullName>
    </alternativeName>
    <alternativeName>
        <fullName evidence="17">AP lyase</fullName>
    </alternativeName>
</protein>
<evidence type="ECO:0000256" key="6">
    <source>
        <dbReference type="ARBA" id="ARBA00022481"/>
    </source>
</evidence>
<keyword evidence="9" id="KW-0548">Nucleotidyltransferase</keyword>
<dbReference type="Pfam" id="PF14791">
    <property type="entry name" value="DNA_pol_B_thumb"/>
    <property type="match status" value="1"/>
</dbReference>
<sequence>MTNTEISKILFQIAKILELGNEKDRFRIVAYERAAGTIENYAEEMVEVYNKRGLKALNDVPDVGQSIAEKIEELIKTGKLKYLNEIKKSVPVSEVEFLKIPGVGPKMAVKIAKDFKAKNIQDLEKKLKKGEGKDLFKEKTANNILRGIDILKRLTGCMLITEALPIAENIVSILKKLPEVGKVDFVGSLRRMKETIGDIDIVATSTNPEKVIDRFTKLTVVSQVITKGSTKSTVIHNQGAQIDLEILPKDEYGSLLQHFTGSKEHNVALRTYALTKNYSFSEHGFKVGKKLIKMVNEKDVYEFLKMDFIVPELRESRGEIASALEHRLPKLVELIDIKGDLHVHSNWSDGQMTIEEIAKMGEKLGYEYIVVSDHTVGLGIAHGLDEKRLEERQKEINAAQAKHSKIKILSSVEVNIKADGDLDIKDWMLEKLDIVTASIHTSFFQDKDTMTKRLLLAINHPHVDIIGHPSGRIIGQREPYEADWPAVFKACAKQKTALEISAFPNRLDLRDTLCQEAKQYGVKFAINTDAHQAQHLELIRFGVAVARRGWLEKEDIINTYDLNSLCHWCQRS</sequence>
<feature type="domain" description="DNA-directed DNA polymerase X" evidence="24">
    <location>
        <begin position="1"/>
        <end position="315"/>
    </location>
</feature>
<evidence type="ECO:0000259" key="22">
    <source>
        <dbReference type="SMART" id="SM00278"/>
    </source>
</evidence>
<proteinExistence type="predicted"/>
<dbReference type="EC" id="2.7.7.7" evidence="3"/>
<evidence type="ECO:0000256" key="19">
    <source>
        <dbReference type="ARBA" id="ARBA00044678"/>
    </source>
</evidence>
<dbReference type="InterPro" id="IPR027421">
    <property type="entry name" value="DNA_pol_lamdba_lyase_dom_sf"/>
</dbReference>
<dbReference type="Gene3D" id="3.30.210.10">
    <property type="entry name" value="DNA polymerase, thumb domain"/>
    <property type="match status" value="1"/>
</dbReference>
<dbReference type="InterPro" id="IPR002008">
    <property type="entry name" value="DNA_pol_X_beta-like"/>
</dbReference>
<dbReference type="InterPro" id="IPR010996">
    <property type="entry name" value="HHH_MUS81"/>
</dbReference>
<dbReference type="InterPro" id="IPR002054">
    <property type="entry name" value="DNA-dir_DNA_pol_X"/>
</dbReference>
<dbReference type="CDD" id="cd00141">
    <property type="entry name" value="NT_POLXc"/>
    <property type="match status" value="1"/>
</dbReference>
<dbReference type="InterPro" id="IPR004013">
    <property type="entry name" value="PHP_dom"/>
</dbReference>
<dbReference type="PANTHER" id="PTHR36928">
    <property type="entry name" value="PHOSPHATASE YCDX-RELATED"/>
    <property type="match status" value="1"/>
</dbReference>
<dbReference type="Gene3D" id="3.30.460.10">
    <property type="entry name" value="Beta Polymerase, domain 2"/>
    <property type="match status" value="1"/>
</dbReference>
<evidence type="ECO:0000256" key="20">
    <source>
        <dbReference type="ARBA" id="ARBA00045548"/>
    </source>
</evidence>
<dbReference type="FunFam" id="3.20.20.140:FF:000047">
    <property type="entry name" value="PHP domain-containing protein"/>
    <property type="match status" value="1"/>
</dbReference>
<evidence type="ECO:0000256" key="1">
    <source>
        <dbReference type="ARBA" id="ARBA00001946"/>
    </source>
</evidence>
<dbReference type="InterPro" id="IPR016195">
    <property type="entry name" value="Pol/histidinol_Pase-like"/>
</dbReference>
<evidence type="ECO:0000256" key="9">
    <source>
        <dbReference type="ARBA" id="ARBA00022695"/>
    </source>
</evidence>
<keyword evidence="6" id="KW-0488">Methylation</keyword>
<dbReference type="GO" id="GO:0006281">
    <property type="term" value="P:DNA repair"/>
    <property type="evidence" value="ECO:0007669"/>
    <property type="project" value="UniProtKB-KW"/>
</dbReference>
<dbReference type="InterPro" id="IPR029398">
    <property type="entry name" value="PolB_thumb"/>
</dbReference>
<dbReference type="AlphaFoldDB" id="A0A0G0IPS7"/>
<evidence type="ECO:0000256" key="18">
    <source>
        <dbReference type="ARBA" id="ARBA00044632"/>
    </source>
</evidence>
<accession>A0A0G0IPS7</accession>
<dbReference type="GO" id="GO:0042578">
    <property type="term" value="F:phosphoric ester hydrolase activity"/>
    <property type="evidence" value="ECO:0007669"/>
    <property type="project" value="TreeGrafter"/>
</dbReference>
<keyword evidence="8" id="KW-0808">Transferase</keyword>
<dbReference type="SUPFAM" id="SSF89550">
    <property type="entry name" value="PHP domain-like"/>
    <property type="match status" value="1"/>
</dbReference>
<evidence type="ECO:0000256" key="17">
    <source>
        <dbReference type="ARBA" id="ARBA00035726"/>
    </source>
</evidence>
<evidence type="ECO:0000256" key="2">
    <source>
        <dbReference type="ARBA" id="ARBA00004496"/>
    </source>
</evidence>
<dbReference type="InterPro" id="IPR022311">
    <property type="entry name" value="PolX-like"/>
</dbReference>
<keyword evidence="10" id="KW-0235">DNA replication</keyword>
<comment type="catalytic activity">
    <reaction evidence="21">
        <text>DNA(n) + a 2'-deoxyribonucleoside 5'-triphosphate = DNA(n+1) + diphosphate</text>
        <dbReference type="Rhea" id="RHEA:22508"/>
        <dbReference type="Rhea" id="RHEA-COMP:17339"/>
        <dbReference type="Rhea" id="RHEA-COMP:17340"/>
        <dbReference type="ChEBI" id="CHEBI:33019"/>
        <dbReference type="ChEBI" id="CHEBI:61560"/>
        <dbReference type="ChEBI" id="CHEBI:173112"/>
        <dbReference type="EC" id="2.7.7.7"/>
    </reaction>
</comment>
<comment type="function">
    <text evidence="20">Repair polymerase that plays a key role in base-excision repair. During this process, the damaged base is excised by specific DNA glycosylases, the DNA backbone is nicked at the abasic site by an apurinic/apyrimidic (AP) endonuclease, and POLB removes 5'-deoxyribose-phosphate from the preincised AP site acting as a 5'-deoxyribose-phosphate lyase (5'-dRP lyase); through its DNA polymerase activity, it adds one nucleotide to the 3' end of the arising single-nucleotide gap. Conducts 'gap-filling' DNA synthesis in a stepwise distributive fashion rather than in a processive fashion as for other DNA polymerases. It is also able to cleave sugar-phosphate bonds 3' to an intact AP site, acting as an AP lyase.</text>
</comment>
<evidence type="ECO:0000256" key="11">
    <source>
        <dbReference type="ARBA" id="ARBA00022763"/>
    </source>
</evidence>
<keyword evidence="11" id="KW-0227">DNA damage</keyword>
<evidence type="ECO:0000313" key="25">
    <source>
        <dbReference type="EMBL" id="KKQ18026.1"/>
    </source>
</evidence>
<evidence type="ECO:0000313" key="26">
    <source>
        <dbReference type="Proteomes" id="UP000034508"/>
    </source>
</evidence>
<dbReference type="SMART" id="SM00481">
    <property type="entry name" value="POLIIIAc"/>
    <property type="match status" value="1"/>
</dbReference>
<dbReference type="InterPro" id="IPR043519">
    <property type="entry name" value="NT_sf"/>
</dbReference>
<comment type="caution">
    <text evidence="25">The sequence shown here is derived from an EMBL/GenBank/DDBJ whole genome shotgun (WGS) entry which is preliminary data.</text>
</comment>
<dbReference type="GO" id="GO:0003887">
    <property type="term" value="F:DNA-directed DNA polymerase activity"/>
    <property type="evidence" value="ECO:0007669"/>
    <property type="project" value="UniProtKB-KW"/>
</dbReference>
<evidence type="ECO:0000256" key="12">
    <source>
        <dbReference type="ARBA" id="ARBA00022843"/>
    </source>
</evidence>
<feature type="domain" description="Helix-hairpin-helix DNA-binding motif class 1" evidence="22">
    <location>
        <begin position="95"/>
        <end position="114"/>
    </location>
</feature>
<keyword evidence="12" id="KW-0832">Ubl conjugation</keyword>
<dbReference type="GO" id="GO:0140078">
    <property type="term" value="F:class I DNA-(apurinic or apyrimidinic site) endonuclease activity"/>
    <property type="evidence" value="ECO:0007669"/>
    <property type="project" value="UniProtKB-EC"/>
</dbReference>
<keyword evidence="14" id="KW-0915">Sodium</keyword>
<name>A0A0G0IPS7_9BACT</name>
<keyword evidence="15" id="KW-0234">DNA repair</keyword>
<dbReference type="Gene3D" id="1.10.150.110">
    <property type="entry name" value="DNA polymerase beta, N-terminal domain-like"/>
    <property type="match status" value="1"/>
</dbReference>
<evidence type="ECO:0000256" key="8">
    <source>
        <dbReference type="ARBA" id="ARBA00022679"/>
    </source>
</evidence>
<dbReference type="Pfam" id="PF14716">
    <property type="entry name" value="HHH_8"/>
    <property type="match status" value="1"/>
</dbReference>
<dbReference type="Pfam" id="PF02811">
    <property type="entry name" value="PHP"/>
    <property type="match status" value="1"/>
</dbReference>
<evidence type="ECO:0000256" key="7">
    <source>
        <dbReference type="ARBA" id="ARBA00022634"/>
    </source>
</evidence>
<dbReference type="Gene3D" id="3.20.20.140">
    <property type="entry name" value="Metal-dependent hydrolases"/>
    <property type="match status" value="1"/>
</dbReference>
<dbReference type="PRINTS" id="PR00870">
    <property type="entry name" value="DNAPOLXBETA"/>
</dbReference>
<evidence type="ECO:0000256" key="4">
    <source>
        <dbReference type="ARBA" id="ARBA00012720"/>
    </source>
</evidence>
<dbReference type="PIRSF" id="PIRSF005047">
    <property type="entry name" value="UCP005047_YshC"/>
    <property type="match status" value="1"/>
</dbReference>
<evidence type="ECO:0000256" key="16">
    <source>
        <dbReference type="ARBA" id="ARBA00035717"/>
    </source>
</evidence>
<organism evidence="25 26">
    <name type="scientific">Berkelbacteria bacterium GW2011_GWA1_36_9</name>
    <dbReference type="NCBI Taxonomy" id="1618331"/>
    <lineage>
        <taxon>Bacteria</taxon>
        <taxon>Candidatus Berkelbacteria</taxon>
    </lineage>
</organism>
<evidence type="ECO:0000256" key="21">
    <source>
        <dbReference type="ARBA" id="ARBA00049244"/>
    </source>
</evidence>
<evidence type="ECO:0000256" key="14">
    <source>
        <dbReference type="ARBA" id="ARBA00023053"/>
    </source>
</evidence>
<evidence type="ECO:0000256" key="13">
    <source>
        <dbReference type="ARBA" id="ARBA00022932"/>
    </source>
</evidence>
<comment type="cofactor">
    <cofactor evidence="1">
        <name>Mg(2+)</name>
        <dbReference type="ChEBI" id="CHEBI:18420"/>
    </cofactor>
</comment>
<dbReference type="InterPro" id="IPR003583">
    <property type="entry name" value="Hlx-hairpin-Hlx_DNA-bd_motif"/>
</dbReference>
<feature type="domain" description="Polymerase/histidinol phosphatase N-terminal" evidence="23">
    <location>
        <begin position="339"/>
        <end position="418"/>
    </location>
</feature>
<dbReference type="InterPro" id="IPR003141">
    <property type="entry name" value="Pol/His_phosphatase_N"/>
</dbReference>
<dbReference type="SUPFAM" id="SSF81301">
    <property type="entry name" value="Nucleotidyltransferase"/>
    <property type="match status" value="1"/>
</dbReference>
<dbReference type="GO" id="GO:0008270">
    <property type="term" value="F:zinc ion binding"/>
    <property type="evidence" value="ECO:0007669"/>
    <property type="project" value="TreeGrafter"/>
</dbReference>
<comment type="catalytic activity">
    <reaction evidence="19">
        <text>a 5'-end 2'-deoxyribose-2'-deoxyribonucleotide-DNA = (2E,4S)-4-hydroxypenten-2-al-5-phosphate + a 5'-end 5'-phospho-2'-deoxyribonucleoside-DNA + H(+)</text>
        <dbReference type="Rhea" id="RHEA:76255"/>
        <dbReference type="Rhea" id="RHEA-COMP:13180"/>
        <dbReference type="Rhea" id="RHEA-COMP:18657"/>
        <dbReference type="ChEBI" id="CHEBI:15378"/>
        <dbReference type="ChEBI" id="CHEBI:136412"/>
        <dbReference type="ChEBI" id="CHEBI:195194"/>
        <dbReference type="ChEBI" id="CHEBI:195195"/>
    </reaction>
</comment>
<keyword evidence="7" id="KW-0237">DNA synthesis</keyword>
<comment type="catalytic activity">
    <reaction evidence="18">
        <text>2'-deoxyribonucleotide-(2'-deoxyribose 5'-phosphate)-2'-deoxyribonucleotide-DNA = a 3'-end 2'-deoxyribonucleotide-(2,3-dehydro-2,3-deoxyribose 5'-phosphate)-DNA + a 5'-end 5'-phospho-2'-deoxyribonucleoside-DNA + H(+)</text>
        <dbReference type="Rhea" id="RHEA:66592"/>
        <dbReference type="Rhea" id="RHEA-COMP:13180"/>
        <dbReference type="Rhea" id="RHEA-COMP:16897"/>
        <dbReference type="Rhea" id="RHEA-COMP:17067"/>
        <dbReference type="ChEBI" id="CHEBI:15378"/>
        <dbReference type="ChEBI" id="CHEBI:136412"/>
        <dbReference type="ChEBI" id="CHEBI:157695"/>
        <dbReference type="ChEBI" id="CHEBI:167181"/>
        <dbReference type="EC" id="4.2.99.18"/>
    </reaction>
</comment>